<protein>
    <submittedName>
        <fullName evidence="1">Uncharacterized protein</fullName>
    </submittedName>
</protein>
<dbReference type="GeneID" id="98139408"/>
<evidence type="ECO:0000313" key="2">
    <source>
        <dbReference type="Proteomes" id="UP001610432"/>
    </source>
</evidence>
<dbReference type="RefSeq" id="XP_070891504.1">
    <property type="nucleotide sequence ID" value="XM_071024336.1"/>
</dbReference>
<reference evidence="1 2" key="1">
    <citation type="submission" date="2024-07" db="EMBL/GenBank/DDBJ databases">
        <title>Section-level genome sequencing and comparative genomics of Aspergillus sections Usti and Cavernicolus.</title>
        <authorList>
            <consortium name="Lawrence Berkeley National Laboratory"/>
            <person name="Nybo J.L."/>
            <person name="Vesth T.C."/>
            <person name="Theobald S."/>
            <person name="Frisvad J.C."/>
            <person name="Larsen T.O."/>
            <person name="Kjaerboelling I."/>
            <person name="Rothschild-Mancinelli K."/>
            <person name="Lyhne E.K."/>
            <person name="Kogle M.E."/>
            <person name="Barry K."/>
            <person name="Clum A."/>
            <person name="Na H."/>
            <person name="Ledsgaard L."/>
            <person name="Lin J."/>
            <person name="Lipzen A."/>
            <person name="Kuo A."/>
            <person name="Riley R."/>
            <person name="Mondo S."/>
            <person name="Labutti K."/>
            <person name="Haridas S."/>
            <person name="Pangalinan J."/>
            <person name="Salamov A.A."/>
            <person name="Simmons B.A."/>
            <person name="Magnuson J.K."/>
            <person name="Chen J."/>
            <person name="Drula E."/>
            <person name="Henrissat B."/>
            <person name="Wiebenga A."/>
            <person name="Lubbers R.J."/>
            <person name="Gomes A.C."/>
            <person name="Macurrencykelacurrency M.R."/>
            <person name="Stajich J."/>
            <person name="Grigoriev I.V."/>
            <person name="Mortensen U.H."/>
            <person name="De Vries R.P."/>
            <person name="Baker S.E."/>
            <person name="Andersen M.R."/>
        </authorList>
    </citation>
    <scope>NUCLEOTIDE SEQUENCE [LARGE SCALE GENOMIC DNA]</scope>
    <source>
        <strain evidence="1 2">CBS 449.75</strain>
    </source>
</reference>
<comment type="caution">
    <text evidence="1">The sequence shown here is derived from an EMBL/GenBank/DDBJ whole genome shotgun (WGS) entry which is preliminary data.</text>
</comment>
<sequence>MTPTLFDFHQAFWTETWAILATFLYSIILPPRLASLVPHCEQPHFLPGPWPALSHAPELEFIVLTSSCTFCVGSFHPGLSHKNSAPSMHGLDLFSGPHVSERLISGGDVISGVNAFVNASLT</sequence>
<organism evidence="1 2">
    <name type="scientific">Aspergillus lucknowensis</name>
    <dbReference type="NCBI Taxonomy" id="176173"/>
    <lineage>
        <taxon>Eukaryota</taxon>
        <taxon>Fungi</taxon>
        <taxon>Dikarya</taxon>
        <taxon>Ascomycota</taxon>
        <taxon>Pezizomycotina</taxon>
        <taxon>Eurotiomycetes</taxon>
        <taxon>Eurotiomycetidae</taxon>
        <taxon>Eurotiales</taxon>
        <taxon>Aspergillaceae</taxon>
        <taxon>Aspergillus</taxon>
        <taxon>Aspergillus subgen. Nidulantes</taxon>
    </lineage>
</organism>
<name>A0ABR4M7G3_9EURO</name>
<keyword evidence="2" id="KW-1185">Reference proteome</keyword>
<evidence type="ECO:0000313" key="1">
    <source>
        <dbReference type="EMBL" id="KAL2872526.1"/>
    </source>
</evidence>
<dbReference type="EMBL" id="JBFXLQ010000001">
    <property type="protein sequence ID" value="KAL2872526.1"/>
    <property type="molecule type" value="Genomic_DNA"/>
</dbReference>
<gene>
    <name evidence="1" type="ORF">BJX67DRAFT_11228</name>
</gene>
<proteinExistence type="predicted"/>
<accession>A0ABR4M7G3</accession>
<dbReference type="Proteomes" id="UP001610432">
    <property type="component" value="Unassembled WGS sequence"/>
</dbReference>